<dbReference type="InterPro" id="IPR008266">
    <property type="entry name" value="Tyr_kinase_AS"/>
</dbReference>
<proteinExistence type="inferred from homology"/>
<dbReference type="PANTHER" id="PTHR12209">
    <property type="entry name" value="NON-SPECIFIC SERINE/THREONINE PROTEIN KINASE"/>
    <property type="match status" value="1"/>
</dbReference>
<organism evidence="9 10">
    <name type="scientific">Cyclospora cayetanensis</name>
    <dbReference type="NCBI Taxonomy" id="88456"/>
    <lineage>
        <taxon>Eukaryota</taxon>
        <taxon>Sar</taxon>
        <taxon>Alveolata</taxon>
        <taxon>Apicomplexa</taxon>
        <taxon>Conoidasida</taxon>
        <taxon>Coccidia</taxon>
        <taxon>Eucoccidiorida</taxon>
        <taxon>Eimeriorina</taxon>
        <taxon>Eimeriidae</taxon>
        <taxon>Cyclospora</taxon>
    </lineage>
</organism>
<keyword evidence="3" id="KW-0808">Transferase</keyword>
<evidence type="ECO:0000256" key="8">
    <source>
        <dbReference type="ARBA" id="ARBA00048679"/>
    </source>
</evidence>
<reference evidence="10" key="1">
    <citation type="submission" date="2025-08" db="UniProtKB">
        <authorList>
            <consortium name="RefSeq"/>
        </authorList>
    </citation>
    <scope>IDENTIFICATION</scope>
</reference>
<dbReference type="Proteomes" id="UP000515125">
    <property type="component" value="Unplaced"/>
</dbReference>
<dbReference type="Gene3D" id="3.30.200.20">
    <property type="entry name" value="Phosphorylase Kinase, domain 1"/>
    <property type="match status" value="1"/>
</dbReference>
<keyword evidence="4" id="KW-0547">Nucleotide-binding</keyword>
<sequence>MTTASLEAQGVLIFEGAEARLFLVPFLSRAFCLLKHRRPRPYVHPTLDRQLQRQRLQQEVRAMLRCRKAGVDVPHILRVEEAPPQGPLEPSGGAPLVDAALAAPPLVGDRTSTLLPEDAGDAYFLGAPRVAGTAETSGGRILMEWVEGCTVKAVLDLLRPPPPPPEEGGGALADRAQESCCSEAERHRIIEAPFLPYSPRGIDANSTTTQGSPRLIMYASAPACRCAAVVGAAVGASVSRMHNAGIIHGDLTTSNMMLRSTCPPPTLEAASDPAAFPCAAAAAAAAAAAKEAQAQGRGPASLGPAALAATITAAKQVLQLLLAGKEASLCLLDFGLSATSSVAEEKAVDLFVLERAVSSAHSWIPSFFDAVLKAYKMHANGANAILARLDAVRLRGRKRLMVG</sequence>
<name>A0A6P6RWP2_9EIME</name>
<evidence type="ECO:0000256" key="7">
    <source>
        <dbReference type="ARBA" id="ARBA00047899"/>
    </source>
</evidence>
<dbReference type="GO" id="GO:0000408">
    <property type="term" value="C:EKC/KEOPS complex"/>
    <property type="evidence" value="ECO:0007669"/>
    <property type="project" value="TreeGrafter"/>
</dbReference>
<evidence type="ECO:0000256" key="1">
    <source>
        <dbReference type="ARBA" id="ARBA00010630"/>
    </source>
</evidence>
<evidence type="ECO:0000256" key="3">
    <source>
        <dbReference type="ARBA" id="ARBA00022679"/>
    </source>
</evidence>
<accession>A0A6P6RWP2</accession>
<evidence type="ECO:0000256" key="5">
    <source>
        <dbReference type="ARBA" id="ARBA00022777"/>
    </source>
</evidence>
<comment type="similarity">
    <text evidence="1">Belongs to the protein kinase superfamily. BUD32 family.</text>
</comment>
<dbReference type="GeneID" id="34623959"/>
<dbReference type="GO" id="GO:0070525">
    <property type="term" value="P:tRNA threonylcarbamoyladenosine metabolic process"/>
    <property type="evidence" value="ECO:0007669"/>
    <property type="project" value="TreeGrafter"/>
</dbReference>
<comment type="catalytic activity">
    <reaction evidence="7">
        <text>L-threonyl-[protein] + ATP = O-phospho-L-threonyl-[protein] + ADP + H(+)</text>
        <dbReference type="Rhea" id="RHEA:46608"/>
        <dbReference type="Rhea" id="RHEA-COMP:11060"/>
        <dbReference type="Rhea" id="RHEA-COMP:11605"/>
        <dbReference type="ChEBI" id="CHEBI:15378"/>
        <dbReference type="ChEBI" id="CHEBI:30013"/>
        <dbReference type="ChEBI" id="CHEBI:30616"/>
        <dbReference type="ChEBI" id="CHEBI:61977"/>
        <dbReference type="ChEBI" id="CHEBI:456216"/>
        <dbReference type="EC" id="2.7.11.1"/>
    </reaction>
</comment>
<evidence type="ECO:0000313" key="9">
    <source>
        <dbReference type="Proteomes" id="UP000515125"/>
    </source>
</evidence>
<evidence type="ECO:0000256" key="2">
    <source>
        <dbReference type="ARBA" id="ARBA00012513"/>
    </source>
</evidence>
<keyword evidence="5" id="KW-0418">Kinase</keyword>
<dbReference type="EC" id="2.7.11.1" evidence="2"/>
<dbReference type="RefSeq" id="XP_026192316.1">
    <property type="nucleotide sequence ID" value="XM_026336531.1"/>
</dbReference>
<keyword evidence="6" id="KW-0067">ATP-binding</keyword>
<evidence type="ECO:0000313" key="10">
    <source>
        <dbReference type="RefSeq" id="XP_026192316.1"/>
    </source>
</evidence>
<dbReference type="OrthoDB" id="333149at2759"/>
<evidence type="ECO:0000256" key="6">
    <source>
        <dbReference type="ARBA" id="ARBA00022840"/>
    </source>
</evidence>
<gene>
    <name evidence="10" type="primary">LOC34623959</name>
</gene>
<dbReference type="Gene3D" id="1.10.510.10">
    <property type="entry name" value="Transferase(Phosphotransferase) domain 1"/>
    <property type="match status" value="1"/>
</dbReference>
<dbReference type="GO" id="GO:0005829">
    <property type="term" value="C:cytosol"/>
    <property type="evidence" value="ECO:0007669"/>
    <property type="project" value="TreeGrafter"/>
</dbReference>
<evidence type="ECO:0000256" key="4">
    <source>
        <dbReference type="ARBA" id="ARBA00022741"/>
    </source>
</evidence>
<dbReference type="PANTHER" id="PTHR12209:SF0">
    <property type="entry name" value="EKC_KEOPS COMPLEX SUBUNIT TP53RK"/>
    <property type="match status" value="1"/>
</dbReference>
<dbReference type="InterPro" id="IPR011009">
    <property type="entry name" value="Kinase-like_dom_sf"/>
</dbReference>
<dbReference type="SUPFAM" id="SSF56112">
    <property type="entry name" value="Protein kinase-like (PK-like)"/>
    <property type="match status" value="1"/>
</dbReference>
<dbReference type="GO" id="GO:0005634">
    <property type="term" value="C:nucleus"/>
    <property type="evidence" value="ECO:0007669"/>
    <property type="project" value="TreeGrafter"/>
</dbReference>
<comment type="catalytic activity">
    <reaction evidence="8">
        <text>L-seryl-[protein] + ATP = O-phospho-L-seryl-[protein] + ADP + H(+)</text>
        <dbReference type="Rhea" id="RHEA:17989"/>
        <dbReference type="Rhea" id="RHEA-COMP:9863"/>
        <dbReference type="Rhea" id="RHEA-COMP:11604"/>
        <dbReference type="ChEBI" id="CHEBI:15378"/>
        <dbReference type="ChEBI" id="CHEBI:29999"/>
        <dbReference type="ChEBI" id="CHEBI:30616"/>
        <dbReference type="ChEBI" id="CHEBI:83421"/>
        <dbReference type="ChEBI" id="CHEBI:456216"/>
        <dbReference type="EC" id="2.7.11.1"/>
    </reaction>
</comment>
<dbReference type="GO" id="GO:0004674">
    <property type="term" value="F:protein serine/threonine kinase activity"/>
    <property type="evidence" value="ECO:0007669"/>
    <property type="project" value="UniProtKB-EC"/>
</dbReference>
<dbReference type="AlphaFoldDB" id="A0A6P6RWP2"/>
<dbReference type="PROSITE" id="PS00109">
    <property type="entry name" value="PROTEIN_KINASE_TYR"/>
    <property type="match status" value="1"/>
</dbReference>
<dbReference type="GO" id="GO:0005524">
    <property type="term" value="F:ATP binding"/>
    <property type="evidence" value="ECO:0007669"/>
    <property type="project" value="UniProtKB-KW"/>
</dbReference>
<protein>
    <recommendedName>
        <fullName evidence="2">non-specific serine/threonine protein kinase</fullName>
        <ecNumber evidence="2">2.7.11.1</ecNumber>
    </recommendedName>
</protein>
<keyword evidence="9" id="KW-1185">Reference proteome</keyword>